<gene>
    <name evidence="3" type="ORF">KDA27_15355</name>
</gene>
<evidence type="ECO:0008006" key="5">
    <source>
        <dbReference type="Google" id="ProtNLM"/>
    </source>
</evidence>
<feature type="compositionally biased region" description="Basic and acidic residues" evidence="1">
    <location>
        <begin position="173"/>
        <end position="182"/>
    </location>
</feature>
<keyword evidence="2" id="KW-0472">Membrane</keyword>
<keyword evidence="2" id="KW-0812">Transmembrane</keyword>
<evidence type="ECO:0000256" key="2">
    <source>
        <dbReference type="SAM" id="Phobius"/>
    </source>
</evidence>
<feature type="compositionally biased region" description="Pro residues" evidence="1">
    <location>
        <begin position="187"/>
        <end position="201"/>
    </location>
</feature>
<organism evidence="3 4">
    <name type="scientific">Eiseniibacteriota bacterium</name>
    <dbReference type="NCBI Taxonomy" id="2212470"/>
    <lineage>
        <taxon>Bacteria</taxon>
        <taxon>Candidatus Eiseniibacteriota</taxon>
    </lineage>
</organism>
<accession>A0A956NDW4</accession>
<evidence type="ECO:0000256" key="1">
    <source>
        <dbReference type="SAM" id="MobiDB-lite"/>
    </source>
</evidence>
<protein>
    <recommendedName>
        <fullName evidence="5">DUF5668 domain-containing protein</fullName>
    </recommendedName>
</protein>
<feature type="region of interest" description="Disordered" evidence="1">
    <location>
        <begin position="173"/>
        <end position="238"/>
    </location>
</feature>
<feature type="transmembrane region" description="Helical" evidence="2">
    <location>
        <begin position="115"/>
        <end position="136"/>
    </location>
</feature>
<dbReference type="Proteomes" id="UP000739538">
    <property type="component" value="Unassembled WGS sequence"/>
</dbReference>
<evidence type="ECO:0000313" key="4">
    <source>
        <dbReference type="Proteomes" id="UP000739538"/>
    </source>
</evidence>
<sequence>MKASIMTASTSSREAMMNQSDGPQIRKSPVLAGFLSLLPGAGQTYVGHYVAGFTNILVVGSLMTLLDSGQARPAEPFFGMLLAFFWIFNVVDAVRRARIYNLHAVGIEEPMPTDSPLVGGVLLAFLGLVLTLTVTFDVDLDWLGNVWPLGVLGAGIYLILRYRKAKEQLEREAMSRMAHERVATTPSPTPPPPPPFVPPTFAPAAAPVASMTASGGDDEYVEDTAEADGGDDAPPARS</sequence>
<keyword evidence="2" id="KW-1133">Transmembrane helix</keyword>
<feature type="transmembrane region" description="Helical" evidence="2">
    <location>
        <begin position="76"/>
        <end position="94"/>
    </location>
</feature>
<dbReference type="AlphaFoldDB" id="A0A956NDW4"/>
<evidence type="ECO:0000313" key="3">
    <source>
        <dbReference type="EMBL" id="MCA9757181.1"/>
    </source>
</evidence>
<name>A0A956NDW4_UNCEI</name>
<dbReference type="EMBL" id="JAGQHS010000086">
    <property type="protein sequence ID" value="MCA9757181.1"/>
    <property type="molecule type" value="Genomic_DNA"/>
</dbReference>
<feature type="compositionally biased region" description="Acidic residues" evidence="1">
    <location>
        <begin position="216"/>
        <end position="231"/>
    </location>
</feature>
<proteinExistence type="predicted"/>
<feature type="transmembrane region" description="Helical" evidence="2">
    <location>
        <begin position="142"/>
        <end position="160"/>
    </location>
</feature>
<comment type="caution">
    <text evidence="3">The sequence shown here is derived from an EMBL/GenBank/DDBJ whole genome shotgun (WGS) entry which is preliminary data.</text>
</comment>
<reference evidence="3" key="1">
    <citation type="submission" date="2020-04" db="EMBL/GenBank/DDBJ databases">
        <authorList>
            <person name="Zhang T."/>
        </authorList>
    </citation>
    <scope>NUCLEOTIDE SEQUENCE</scope>
    <source>
        <strain evidence="3">HKST-UBA02</strain>
    </source>
</reference>
<reference evidence="3" key="2">
    <citation type="journal article" date="2021" name="Microbiome">
        <title>Successional dynamics and alternative stable states in a saline activated sludge microbial community over 9 years.</title>
        <authorList>
            <person name="Wang Y."/>
            <person name="Ye J."/>
            <person name="Ju F."/>
            <person name="Liu L."/>
            <person name="Boyd J.A."/>
            <person name="Deng Y."/>
            <person name="Parks D.H."/>
            <person name="Jiang X."/>
            <person name="Yin X."/>
            <person name="Woodcroft B.J."/>
            <person name="Tyson G.W."/>
            <person name="Hugenholtz P."/>
            <person name="Polz M.F."/>
            <person name="Zhang T."/>
        </authorList>
    </citation>
    <scope>NUCLEOTIDE SEQUENCE</scope>
    <source>
        <strain evidence="3">HKST-UBA02</strain>
    </source>
</reference>